<dbReference type="PANTHER" id="PTHR45653">
    <property type="entry name" value="DEDICATOR OF CYTOKINESIS"/>
    <property type="match status" value="1"/>
</dbReference>
<reference evidence="5 6" key="1">
    <citation type="submission" date="2020-01" db="EMBL/GenBank/DDBJ databases">
        <authorList>
            <person name="Gupta K D."/>
        </authorList>
    </citation>
    <scope>NUCLEOTIDE SEQUENCE [LARGE SCALE GENOMIC DNA]</scope>
</reference>
<dbReference type="Gene3D" id="1.25.40.410">
    <property type="match status" value="1"/>
</dbReference>
<dbReference type="PROSITE" id="PS51651">
    <property type="entry name" value="DOCKER"/>
    <property type="match status" value="1"/>
</dbReference>
<dbReference type="Pfam" id="PF06920">
    <property type="entry name" value="DHR-2_Lobe_A"/>
    <property type="match status" value="1"/>
</dbReference>
<accession>A0A8S0XKB4</accession>
<sequence length="827" mass="93367">MNVNILAHKVLIKIMEPISVIMEKEFIPPRESESQFDSSIWRECLQMLLKLLSSEQLMIEEFSPQKRRAVWRLAGDIRGEGATILLNLWQALGSSEHMSTNGEPALRYGGYQVYLHSLVGHVVNLCLSHHDQLRNNAVQILYSMIVSEYHQSEHFDEIENELVTRLDSLFMSDSKGDDISRAFFIGQLRHLFDTSDVDEQLRDQVSNFLDSVDLFLELLLSVRALPEGEEYADDRVIATLRLMNFIRRIGRDEIYIKYVHQLVNMHLQSQNYVEAALTLKLHSDLHEWDLNSFVGPMEDLGLPQQSHFHRKETLCLLILDYLGKGKAWENAIEICKELAYQHAEVTFNYGRLSEILRHQATLLEHIVTDQRYYPDYYRVTFYGNFPAALRDKRFIYRGYEWEKFGAFCERMLNKHPGAQLLRATGDPPVDIRFGNDQYIQCTAVTPEPNRSLPVFENPDVPLAVRTYYEHSAINLFSSSRQIRKTTRDGTEETWTEKTYYTTEEAFPTVLRRSEVVNVEIIEISPLENALQEIEEKTKELGGLHLKYQALAKTAQEVSTNALAMSLNSAVDAPLNTGIGSYRQIFFSPDYVARHPERAELVEKLRAAIDEQVRIIDSCLKLHGLLCPPEFIPFHETLEKFFRKNFRDEIRRLVVDSDSLTVSTSSRSQNMASSSSHYPKSSYEQSVKPSVSSSSTARFVIPPIQVGRSLAMTPPLESPVSPGASISGNHPPASSKQTPLQRHLAHLARHGINGVSSAPGDIAGSDSLSTESPHNSFVNVGNGTPAAQISGASVAPSYMGSVGSFGSLKGRFSRFGSLSFGRRGGNNS</sequence>
<dbReference type="Pfam" id="PF23554">
    <property type="entry name" value="TPR_DOCK"/>
    <property type="match status" value="1"/>
</dbReference>
<dbReference type="InterPro" id="IPR016024">
    <property type="entry name" value="ARM-type_fold"/>
</dbReference>
<evidence type="ECO:0000259" key="4">
    <source>
        <dbReference type="PROSITE" id="PS51651"/>
    </source>
</evidence>
<dbReference type="GO" id="GO:0005737">
    <property type="term" value="C:cytoplasm"/>
    <property type="evidence" value="ECO:0007669"/>
    <property type="project" value="TreeGrafter"/>
</dbReference>
<evidence type="ECO:0000256" key="3">
    <source>
        <dbReference type="SAM" id="MobiDB-lite"/>
    </source>
</evidence>
<feature type="region of interest" description="Disordered" evidence="3">
    <location>
        <begin position="711"/>
        <end position="736"/>
    </location>
</feature>
<feature type="domain" description="DOCKER" evidence="4">
    <location>
        <begin position="246"/>
        <end position="657"/>
    </location>
</feature>
<dbReference type="InterPro" id="IPR043161">
    <property type="entry name" value="DOCK_C_lobe_A"/>
</dbReference>
<dbReference type="AlphaFoldDB" id="A0A8S0XKB4"/>
<dbReference type="InterPro" id="IPR026791">
    <property type="entry name" value="DOCK"/>
</dbReference>
<dbReference type="EMBL" id="CACVBS010000013">
    <property type="protein sequence ID" value="CAA7259267.1"/>
    <property type="molecule type" value="Genomic_DNA"/>
</dbReference>
<dbReference type="GO" id="GO:0005085">
    <property type="term" value="F:guanyl-nucleotide exchange factor activity"/>
    <property type="evidence" value="ECO:0007669"/>
    <property type="project" value="UniProtKB-KW"/>
</dbReference>
<evidence type="ECO:0000313" key="5">
    <source>
        <dbReference type="EMBL" id="CAA7259267.1"/>
    </source>
</evidence>
<evidence type="ECO:0000256" key="1">
    <source>
        <dbReference type="ARBA" id="ARBA00022658"/>
    </source>
</evidence>
<dbReference type="InterPro" id="IPR043162">
    <property type="entry name" value="DOCK_C_lobe_C"/>
</dbReference>
<proteinExistence type="inferred from homology"/>
<dbReference type="SUPFAM" id="SSF48371">
    <property type="entry name" value="ARM repeat"/>
    <property type="match status" value="1"/>
</dbReference>
<dbReference type="Proteomes" id="UP000467700">
    <property type="component" value="Unassembled WGS sequence"/>
</dbReference>
<dbReference type="GO" id="GO:0031267">
    <property type="term" value="F:small GTPase binding"/>
    <property type="evidence" value="ECO:0007669"/>
    <property type="project" value="TreeGrafter"/>
</dbReference>
<feature type="compositionally biased region" description="Polar residues" evidence="3">
    <location>
        <begin position="723"/>
        <end position="736"/>
    </location>
</feature>
<dbReference type="OrthoDB" id="18896at2759"/>
<comment type="similarity">
    <text evidence="2">Belongs to the DOCK family.</text>
</comment>
<protein>
    <recommendedName>
        <fullName evidence="4">DOCKER domain-containing protein</fullName>
    </recommendedName>
</protein>
<dbReference type="PANTHER" id="PTHR45653:SF10">
    <property type="entry name" value="MYOBLAST CITY, ISOFORM B"/>
    <property type="match status" value="1"/>
</dbReference>
<dbReference type="CDD" id="cd11684">
    <property type="entry name" value="DHR2_DOCK"/>
    <property type="match status" value="1"/>
</dbReference>
<keyword evidence="6" id="KW-1185">Reference proteome</keyword>
<dbReference type="InterPro" id="IPR046769">
    <property type="entry name" value="DOCKER_Lobe_A"/>
</dbReference>
<gene>
    <name evidence="5" type="ORF">AAE3_LOCUS1494</name>
</gene>
<feature type="region of interest" description="Disordered" evidence="3">
    <location>
        <begin position="663"/>
        <end position="688"/>
    </location>
</feature>
<comment type="caution">
    <text evidence="5">The sequence shown here is derived from an EMBL/GenBank/DDBJ whole genome shotgun (WGS) entry which is preliminary data.</text>
</comment>
<dbReference type="InterPro" id="IPR056372">
    <property type="entry name" value="TPR_DOCK"/>
</dbReference>
<dbReference type="Gene3D" id="1.20.58.740">
    <property type="match status" value="1"/>
</dbReference>
<evidence type="ECO:0000313" key="6">
    <source>
        <dbReference type="Proteomes" id="UP000467700"/>
    </source>
</evidence>
<dbReference type="InterPro" id="IPR027357">
    <property type="entry name" value="DOCKER_dom"/>
</dbReference>
<dbReference type="GO" id="GO:0007264">
    <property type="term" value="P:small GTPase-mediated signal transduction"/>
    <property type="evidence" value="ECO:0007669"/>
    <property type="project" value="InterPro"/>
</dbReference>
<evidence type="ECO:0000256" key="2">
    <source>
        <dbReference type="PROSITE-ProRule" id="PRU00984"/>
    </source>
</evidence>
<dbReference type="GO" id="GO:0005886">
    <property type="term" value="C:plasma membrane"/>
    <property type="evidence" value="ECO:0007669"/>
    <property type="project" value="TreeGrafter"/>
</dbReference>
<dbReference type="Pfam" id="PF20421">
    <property type="entry name" value="DHR-2_Lobe_C"/>
    <property type="match status" value="1"/>
</dbReference>
<organism evidence="5 6">
    <name type="scientific">Cyclocybe aegerita</name>
    <name type="common">Black poplar mushroom</name>
    <name type="synonym">Agrocybe aegerita</name>
    <dbReference type="NCBI Taxonomy" id="1973307"/>
    <lineage>
        <taxon>Eukaryota</taxon>
        <taxon>Fungi</taxon>
        <taxon>Dikarya</taxon>
        <taxon>Basidiomycota</taxon>
        <taxon>Agaricomycotina</taxon>
        <taxon>Agaricomycetes</taxon>
        <taxon>Agaricomycetidae</taxon>
        <taxon>Agaricales</taxon>
        <taxon>Agaricineae</taxon>
        <taxon>Bolbitiaceae</taxon>
        <taxon>Cyclocybe</taxon>
    </lineage>
</organism>
<keyword evidence="1" id="KW-0344">Guanine-nucleotide releasing factor</keyword>
<dbReference type="InterPro" id="IPR046773">
    <property type="entry name" value="DOCKER_Lobe_C"/>
</dbReference>
<name>A0A8S0XKB4_CYCAE</name>